<reference evidence="3 4" key="1">
    <citation type="journal article" date="2015" name="Nature">
        <title>rRNA introns, odd ribosomes, and small enigmatic genomes across a large radiation of phyla.</title>
        <authorList>
            <person name="Brown C.T."/>
            <person name="Hug L.A."/>
            <person name="Thomas B.C."/>
            <person name="Sharon I."/>
            <person name="Castelle C.J."/>
            <person name="Singh A."/>
            <person name="Wilkins M.J."/>
            <person name="Williams K.H."/>
            <person name="Banfield J.F."/>
        </authorList>
    </citation>
    <scope>NUCLEOTIDE SEQUENCE [LARGE SCALE GENOMIC DNA]</scope>
</reference>
<gene>
    <name evidence="3" type="ORF">UV73_C0008G0033</name>
</gene>
<dbReference type="Gene3D" id="3.40.1620.10">
    <property type="entry name" value="YefM-like domain"/>
    <property type="match status" value="1"/>
</dbReference>
<dbReference type="InterPro" id="IPR036165">
    <property type="entry name" value="YefM-like_sf"/>
</dbReference>
<comment type="function">
    <text evidence="2">Antitoxin component of a type II toxin-antitoxin (TA) system.</text>
</comment>
<accession>A0A0G1GF69</accession>
<comment type="similarity">
    <text evidence="1 2">Belongs to the phD/YefM antitoxin family.</text>
</comment>
<dbReference type="SUPFAM" id="SSF143120">
    <property type="entry name" value="YefM-like"/>
    <property type="match status" value="1"/>
</dbReference>
<protein>
    <recommendedName>
        <fullName evidence="2">Antitoxin</fullName>
    </recommendedName>
</protein>
<evidence type="ECO:0000256" key="2">
    <source>
        <dbReference type="RuleBase" id="RU362080"/>
    </source>
</evidence>
<dbReference type="STRING" id="1618443.UV73_C0008G0033"/>
<sequence length="86" mass="9940">MTKTVTAYEARTNFGEIIDRVYYAGDEFIVTKTGRPVVKIIKAEVKVKTDFESIWKKMRQIAKSGKKINAAKFIRKDRESGHKIYP</sequence>
<organism evidence="3 4">
    <name type="scientific">Candidatus Gottesmanbacteria bacterium GW2011_GWA2_43_14</name>
    <dbReference type="NCBI Taxonomy" id="1618443"/>
    <lineage>
        <taxon>Bacteria</taxon>
        <taxon>Candidatus Gottesmaniibacteriota</taxon>
    </lineage>
</organism>
<evidence type="ECO:0000313" key="3">
    <source>
        <dbReference type="EMBL" id="KKS97513.1"/>
    </source>
</evidence>
<dbReference type="EMBL" id="LCFP01000008">
    <property type="protein sequence ID" value="KKS97513.1"/>
    <property type="molecule type" value="Genomic_DNA"/>
</dbReference>
<proteinExistence type="inferred from homology"/>
<dbReference type="Proteomes" id="UP000034894">
    <property type="component" value="Unassembled WGS sequence"/>
</dbReference>
<evidence type="ECO:0000256" key="1">
    <source>
        <dbReference type="ARBA" id="ARBA00009981"/>
    </source>
</evidence>
<comment type="caution">
    <text evidence="3">The sequence shown here is derived from an EMBL/GenBank/DDBJ whole genome shotgun (WGS) entry which is preliminary data.</text>
</comment>
<name>A0A0G1GF69_9BACT</name>
<dbReference type="InterPro" id="IPR006442">
    <property type="entry name" value="Antitoxin_Phd/YefM"/>
</dbReference>
<dbReference type="AlphaFoldDB" id="A0A0G1GF69"/>
<dbReference type="Pfam" id="PF02604">
    <property type="entry name" value="PhdYeFM_antitox"/>
    <property type="match status" value="1"/>
</dbReference>
<dbReference type="NCBIfam" id="TIGR01552">
    <property type="entry name" value="phd_fam"/>
    <property type="match status" value="1"/>
</dbReference>
<evidence type="ECO:0000313" key="4">
    <source>
        <dbReference type="Proteomes" id="UP000034894"/>
    </source>
</evidence>